<gene>
    <name evidence="1" type="ORF">Mgrana_03148</name>
</gene>
<name>A0A399F8E9_9DEIN</name>
<dbReference type="EMBL" id="QWLB01000069">
    <property type="protein sequence ID" value="RIH90911.1"/>
    <property type="molecule type" value="Genomic_DNA"/>
</dbReference>
<keyword evidence="2" id="KW-1185">Reference proteome</keyword>
<protein>
    <recommendedName>
        <fullName evidence="3">Antibiotic biosynthesis monooxygenase</fullName>
    </recommendedName>
</protein>
<accession>A0A399F8E9</accession>
<dbReference type="OrthoDB" id="33082at2"/>
<dbReference type="Proteomes" id="UP000266178">
    <property type="component" value="Unassembled WGS sequence"/>
</dbReference>
<organism evidence="1 2">
    <name type="scientific">Meiothermus granaticius NBRC 107808</name>
    <dbReference type="NCBI Taxonomy" id="1227551"/>
    <lineage>
        <taxon>Bacteria</taxon>
        <taxon>Thermotogati</taxon>
        <taxon>Deinococcota</taxon>
        <taxon>Deinococci</taxon>
        <taxon>Thermales</taxon>
        <taxon>Thermaceae</taxon>
        <taxon>Meiothermus</taxon>
    </lineage>
</organism>
<reference evidence="1 2" key="1">
    <citation type="submission" date="2018-08" db="EMBL/GenBank/DDBJ databases">
        <title>Meiothermus granaticius genome AF-68 sequencing project.</title>
        <authorList>
            <person name="Da Costa M.S."/>
            <person name="Albuquerque L."/>
            <person name="Raposo P."/>
            <person name="Froufe H.J.C."/>
            <person name="Barroso C.S."/>
            <person name="Egas C."/>
        </authorList>
    </citation>
    <scope>NUCLEOTIDE SEQUENCE [LARGE SCALE GENOMIC DNA]</scope>
    <source>
        <strain evidence="1 2">AF-68</strain>
    </source>
</reference>
<proteinExistence type="predicted"/>
<comment type="caution">
    <text evidence="1">The sequence shown here is derived from an EMBL/GenBank/DDBJ whole genome shotgun (WGS) entry which is preliminary data.</text>
</comment>
<sequence>MQGMHFKLISANDPDVFQDRLNRFVEGLPDEALLLEIKFSTATTGSQTAYSALLQYKAVEEWTS</sequence>
<evidence type="ECO:0000313" key="1">
    <source>
        <dbReference type="EMBL" id="RIH90911.1"/>
    </source>
</evidence>
<dbReference type="RefSeq" id="WP_119358577.1">
    <property type="nucleotide sequence ID" value="NZ_BJXM01000010.1"/>
</dbReference>
<evidence type="ECO:0000313" key="2">
    <source>
        <dbReference type="Proteomes" id="UP000266178"/>
    </source>
</evidence>
<evidence type="ECO:0008006" key="3">
    <source>
        <dbReference type="Google" id="ProtNLM"/>
    </source>
</evidence>
<dbReference type="AlphaFoldDB" id="A0A399F8E9"/>